<dbReference type="EMBL" id="JOJR01000139">
    <property type="protein sequence ID" value="RCN44066.1"/>
    <property type="molecule type" value="Genomic_DNA"/>
</dbReference>
<dbReference type="InterPro" id="IPR000477">
    <property type="entry name" value="RT_dom"/>
</dbReference>
<organism evidence="2 3">
    <name type="scientific">Ancylostoma caninum</name>
    <name type="common">Dog hookworm</name>
    <dbReference type="NCBI Taxonomy" id="29170"/>
    <lineage>
        <taxon>Eukaryota</taxon>
        <taxon>Metazoa</taxon>
        <taxon>Ecdysozoa</taxon>
        <taxon>Nematoda</taxon>
        <taxon>Chromadorea</taxon>
        <taxon>Rhabditida</taxon>
        <taxon>Rhabditina</taxon>
        <taxon>Rhabditomorpha</taxon>
        <taxon>Strongyloidea</taxon>
        <taxon>Ancylostomatidae</taxon>
        <taxon>Ancylostomatinae</taxon>
        <taxon>Ancylostoma</taxon>
    </lineage>
</organism>
<reference evidence="2 3" key="1">
    <citation type="submission" date="2014-10" db="EMBL/GenBank/DDBJ databases">
        <title>Draft genome of the hookworm Ancylostoma caninum.</title>
        <authorList>
            <person name="Mitreva M."/>
        </authorList>
    </citation>
    <scope>NUCLEOTIDE SEQUENCE [LARGE SCALE GENOMIC DNA]</scope>
    <source>
        <strain evidence="2 3">Baltimore</strain>
    </source>
</reference>
<protein>
    <recommendedName>
        <fullName evidence="1">Reverse transcriptase domain-containing protein</fullName>
    </recommendedName>
</protein>
<dbReference type="AlphaFoldDB" id="A0A368GI70"/>
<keyword evidence="3" id="KW-1185">Reference proteome</keyword>
<accession>A0A368GI70</accession>
<evidence type="ECO:0000259" key="1">
    <source>
        <dbReference type="PROSITE" id="PS50878"/>
    </source>
</evidence>
<comment type="caution">
    <text evidence="2">The sequence shown here is derived from an EMBL/GenBank/DDBJ whole genome shotgun (WGS) entry which is preliminary data.</text>
</comment>
<proteinExistence type="predicted"/>
<dbReference type="OrthoDB" id="5829528at2759"/>
<dbReference type="PROSITE" id="PS50878">
    <property type="entry name" value="RT_POL"/>
    <property type="match status" value="1"/>
</dbReference>
<name>A0A368GI70_ANCCA</name>
<dbReference type="Proteomes" id="UP000252519">
    <property type="component" value="Unassembled WGS sequence"/>
</dbReference>
<sequence length="93" mass="10130">MVLESAEWEECGLKTLSSLEYADDVALLASSRPMLEKMIQLLANASAKVGLRISPEKTTLATNSEASKQPIRINGKIFNFADHVSRLPSVVPT</sequence>
<gene>
    <name evidence="2" type="ORF">ANCCAN_09929</name>
</gene>
<feature type="domain" description="Reverse transcriptase" evidence="1">
    <location>
        <begin position="1"/>
        <end position="78"/>
    </location>
</feature>
<evidence type="ECO:0000313" key="2">
    <source>
        <dbReference type="EMBL" id="RCN44066.1"/>
    </source>
</evidence>
<evidence type="ECO:0000313" key="3">
    <source>
        <dbReference type="Proteomes" id="UP000252519"/>
    </source>
</evidence>